<evidence type="ECO:0000256" key="5">
    <source>
        <dbReference type="ARBA" id="ARBA00023136"/>
    </source>
</evidence>
<dbReference type="SMART" id="SM00849">
    <property type="entry name" value="Lactamase_B"/>
    <property type="match status" value="1"/>
</dbReference>
<dbReference type="Pfam" id="PF13567">
    <property type="entry name" value="DUF4131"/>
    <property type="match status" value="1"/>
</dbReference>
<feature type="region of interest" description="Disordered" evidence="6">
    <location>
        <begin position="680"/>
        <end position="714"/>
    </location>
</feature>
<dbReference type="Proteomes" id="UP000091926">
    <property type="component" value="Chromosome"/>
</dbReference>
<feature type="domain" description="Metallo-beta-lactamase" evidence="8">
    <location>
        <begin position="553"/>
        <end position="763"/>
    </location>
</feature>
<dbReference type="InterPro" id="IPR035681">
    <property type="entry name" value="ComA-like_MBL"/>
</dbReference>
<keyword evidence="10" id="KW-1185">Reference proteome</keyword>
<dbReference type="NCBIfam" id="TIGR00361">
    <property type="entry name" value="ComEC_Rec2"/>
    <property type="match status" value="1"/>
</dbReference>
<feature type="transmembrane region" description="Helical" evidence="7">
    <location>
        <begin position="254"/>
        <end position="277"/>
    </location>
</feature>
<feature type="transmembrane region" description="Helical" evidence="7">
    <location>
        <begin position="26"/>
        <end position="43"/>
    </location>
</feature>
<dbReference type="RefSeq" id="WP_066656994.1">
    <property type="nucleotide sequence ID" value="NZ_CBCSCL010000005.1"/>
</dbReference>
<feature type="transmembrane region" description="Helical" evidence="7">
    <location>
        <begin position="489"/>
        <end position="513"/>
    </location>
</feature>
<evidence type="ECO:0000256" key="6">
    <source>
        <dbReference type="SAM" id="MobiDB-lite"/>
    </source>
</evidence>
<dbReference type="Gene3D" id="3.60.15.10">
    <property type="entry name" value="Ribonuclease Z/Hydroxyacylglutathione hydrolase-like"/>
    <property type="match status" value="1"/>
</dbReference>
<evidence type="ECO:0000256" key="4">
    <source>
        <dbReference type="ARBA" id="ARBA00022989"/>
    </source>
</evidence>
<dbReference type="InterPro" id="IPR001279">
    <property type="entry name" value="Metallo-B-lactamas"/>
</dbReference>
<name>A0A193GBP6_9BORD</name>
<keyword evidence="2" id="KW-1003">Cell membrane</keyword>
<gene>
    <name evidence="9" type="ORF">BAU07_10250</name>
</gene>
<comment type="subcellular location">
    <subcellularLocation>
        <location evidence="1">Cell membrane</location>
        <topology evidence="1">Multi-pass membrane protein</topology>
    </subcellularLocation>
</comment>
<dbReference type="NCBIfam" id="TIGR00360">
    <property type="entry name" value="ComEC_N-term"/>
    <property type="match status" value="1"/>
</dbReference>
<dbReference type="PANTHER" id="PTHR30619:SF1">
    <property type="entry name" value="RECOMBINATION PROTEIN 2"/>
    <property type="match status" value="1"/>
</dbReference>
<reference evidence="9 10" key="1">
    <citation type="submission" date="2016-06" db="EMBL/GenBank/DDBJ databases">
        <title>Complete genome sequences of Bordetella bronchialis and Bordetella flabilis.</title>
        <authorList>
            <person name="LiPuma J.J."/>
            <person name="Spilker T."/>
        </authorList>
    </citation>
    <scope>NUCLEOTIDE SEQUENCE [LARGE SCALE GENOMIC DNA]</scope>
    <source>
        <strain evidence="9 10">AU10664</strain>
    </source>
</reference>
<dbReference type="InterPro" id="IPR036866">
    <property type="entry name" value="RibonucZ/Hydroxyglut_hydro"/>
</dbReference>
<feature type="region of interest" description="Disordered" evidence="6">
    <location>
        <begin position="639"/>
        <end position="658"/>
    </location>
</feature>
<organism evidence="9 10">
    <name type="scientific">Bordetella flabilis</name>
    <dbReference type="NCBI Taxonomy" id="463014"/>
    <lineage>
        <taxon>Bacteria</taxon>
        <taxon>Pseudomonadati</taxon>
        <taxon>Pseudomonadota</taxon>
        <taxon>Betaproteobacteria</taxon>
        <taxon>Burkholderiales</taxon>
        <taxon>Alcaligenaceae</taxon>
        <taxon>Bordetella</taxon>
    </lineage>
</organism>
<feature type="transmembrane region" description="Helical" evidence="7">
    <location>
        <begin position="364"/>
        <end position="381"/>
    </location>
</feature>
<dbReference type="EMBL" id="CP016172">
    <property type="protein sequence ID" value="ANN77432.1"/>
    <property type="molecule type" value="Genomic_DNA"/>
</dbReference>
<evidence type="ECO:0000259" key="8">
    <source>
        <dbReference type="SMART" id="SM00849"/>
    </source>
</evidence>
<dbReference type="InterPro" id="IPR025405">
    <property type="entry name" value="DUF4131"/>
</dbReference>
<evidence type="ECO:0000313" key="10">
    <source>
        <dbReference type="Proteomes" id="UP000091926"/>
    </source>
</evidence>
<accession>A0A193GBP6</accession>
<dbReference type="GO" id="GO:0005886">
    <property type="term" value="C:plasma membrane"/>
    <property type="evidence" value="ECO:0007669"/>
    <property type="project" value="UniProtKB-SubCell"/>
</dbReference>
<dbReference type="Pfam" id="PF03772">
    <property type="entry name" value="Competence"/>
    <property type="match status" value="1"/>
</dbReference>
<dbReference type="CDD" id="cd07731">
    <property type="entry name" value="ComA-like_MBL-fold"/>
    <property type="match status" value="1"/>
</dbReference>
<dbReference type="AlphaFoldDB" id="A0A193GBP6"/>
<feature type="transmembrane region" description="Helical" evidence="7">
    <location>
        <begin position="402"/>
        <end position="421"/>
    </location>
</feature>
<evidence type="ECO:0000256" key="7">
    <source>
        <dbReference type="SAM" id="Phobius"/>
    </source>
</evidence>
<proteinExistence type="predicted"/>
<keyword evidence="5 7" id="KW-0472">Membrane</keyword>
<evidence type="ECO:0000256" key="2">
    <source>
        <dbReference type="ARBA" id="ARBA00022475"/>
    </source>
</evidence>
<feature type="transmembrane region" description="Helical" evidence="7">
    <location>
        <begin position="297"/>
        <end position="317"/>
    </location>
</feature>
<evidence type="ECO:0000256" key="1">
    <source>
        <dbReference type="ARBA" id="ARBA00004651"/>
    </source>
</evidence>
<sequence length="847" mass="90566">MRARLAMAAFIVGAAAVQTLADLPAAPGRVVLLATAALWLLIVHWRPPARALAGVTCCIGAACVGAGYAIERGQARLDDALSASLENQVSRITLRVASLAQYAPDAIRFDADVMDADRAGVPTRIHVSWPIPMERGGGIPAAVIPGQRWRMAVVLKRPHALQNPHAADGEARMFRNNIRATGAVRGRPKLLDDEGWRPGFIAVHRVRHMLRKGMERALGQARYGAVVIALALGDQAAVARDDWRVFNATGITHLVSISGLHVTLVAGFAGTVVSWLWRRLRWRGSGLAELWPAQLAGILAALGVAFCYCLLAGWGIPARRTFFTLAVAGTAALARVRLSTSGTLLLTATVVIAFDPWATMAPGFWLSFGAVAAVLAWSRAAQLRPQADDGFWRAAWRRLSHAGRLQCVVTLSLTPLLAFLTQQVSLASPIANAVAIPLVSFVVTPLALLCAALCAIPYAHDWAAFAGGVAHDAFGWAMRWAAWLAERNWAVWDVAAAPSVLLALAFGGLGWALQPPGMASRRWAWLLLLPALCWRPARPDEGAWRMTVLDVGQGGGVVVETATRTLVFDAGPMHRNGSDGAQRVVWPYLRARGVRRIDTLVVSHGDQDHAGGLDSLLRAIPVDVAYAPFDVESRLRRDANMRGQERPPPSPGVSRRCEAGQSWDVDGVGFRFLHPPAVAPTWQDDGGAKTGSTLGAPAPRRQAARHSGVTRGGKGQSNAGGCVLLVMGRYHAALLPGDVGIAEERTFAGALPSPVDVVIAPHHGSATSSSEVLVRAAAARHVVAQVGYANRFKHPASSVQRRWRRAGTTFWRTDQHGAVIAQSAAAGLAVGVQRERARRYWHAPPAP</sequence>
<dbReference type="STRING" id="463014.BAU07_10250"/>
<dbReference type="GO" id="GO:0030420">
    <property type="term" value="P:establishment of competence for transformation"/>
    <property type="evidence" value="ECO:0007669"/>
    <property type="project" value="InterPro"/>
</dbReference>
<keyword evidence="3 7" id="KW-0812">Transmembrane</keyword>
<dbReference type="SUPFAM" id="SSF56281">
    <property type="entry name" value="Metallo-hydrolase/oxidoreductase"/>
    <property type="match status" value="1"/>
</dbReference>
<feature type="transmembrane region" description="Helical" evidence="7">
    <location>
        <begin position="338"/>
        <end position="358"/>
    </location>
</feature>
<evidence type="ECO:0000256" key="3">
    <source>
        <dbReference type="ARBA" id="ARBA00022692"/>
    </source>
</evidence>
<dbReference type="InterPro" id="IPR004477">
    <property type="entry name" value="ComEC_N"/>
</dbReference>
<dbReference type="Pfam" id="PF00753">
    <property type="entry name" value="Lactamase_B"/>
    <property type="match status" value="1"/>
</dbReference>
<protein>
    <submittedName>
        <fullName evidence="9">DNA internalization-related competence protein ComEC/Rec2</fullName>
    </submittedName>
</protein>
<dbReference type="KEGG" id="bfz:BAU07_10250"/>
<dbReference type="InterPro" id="IPR004797">
    <property type="entry name" value="Competence_ComEC/Rec2"/>
</dbReference>
<keyword evidence="4 7" id="KW-1133">Transmembrane helix</keyword>
<evidence type="ECO:0000313" key="9">
    <source>
        <dbReference type="EMBL" id="ANN77432.1"/>
    </source>
</evidence>
<dbReference type="PANTHER" id="PTHR30619">
    <property type="entry name" value="DNA INTERNALIZATION/COMPETENCE PROTEIN COMEC/REC2"/>
    <property type="match status" value="1"/>
</dbReference>
<dbReference type="InterPro" id="IPR052159">
    <property type="entry name" value="Competence_DNA_uptake"/>
</dbReference>
<feature type="transmembrane region" description="Helical" evidence="7">
    <location>
        <begin position="433"/>
        <end position="455"/>
    </location>
</feature>